<keyword evidence="4" id="KW-0808">Transferase</keyword>
<dbReference type="InterPro" id="IPR003616">
    <property type="entry name" value="Post-SET_dom"/>
</dbReference>
<dbReference type="GO" id="GO:0032259">
    <property type="term" value="P:methylation"/>
    <property type="evidence" value="ECO:0007669"/>
    <property type="project" value="UniProtKB-KW"/>
</dbReference>
<dbReference type="Proteomes" id="UP000005239">
    <property type="component" value="Unassembled WGS sequence"/>
</dbReference>
<feature type="coiled-coil region" evidence="6">
    <location>
        <begin position="207"/>
        <end position="255"/>
    </location>
</feature>
<accession>A0A8R1U5L7</accession>
<evidence type="ECO:0000256" key="3">
    <source>
        <dbReference type="ARBA" id="ARBA00022603"/>
    </source>
</evidence>
<keyword evidence="5" id="KW-0949">S-adenosyl-L-methionine</keyword>
<organism evidence="8 9">
    <name type="scientific">Pristionchus pacificus</name>
    <name type="common">Parasitic nematode worm</name>
    <dbReference type="NCBI Taxonomy" id="54126"/>
    <lineage>
        <taxon>Eukaryota</taxon>
        <taxon>Metazoa</taxon>
        <taxon>Ecdysozoa</taxon>
        <taxon>Nematoda</taxon>
        <taxon>Chromadorea</taxon>
        <taxon>Rhabditida</taxon>
        <taxon>Rhabditina</taxon>
        <taxon>Diplogasteromorpha</taxon>
        <taxon>Diplogasteroidea</taxon>
        <taxon>Neodiplogasteridae</taxon>
        <taxon>Pristionchus</taxon>
    </lineage>
</organism>
<evidence type="ECO:0000256" key="6">
    <source>
        <dbReference type="SAM" id="Coils"/>
    </source>
</evidence>
<evidence type="ECO:0000313" key="9">
    <source>
        <dbReference type="Proteomes" id="UP000005239"/>
    </source>
</evidence>
<keyword evidence="3" id="KW-0489">Methyltransferase</keyword>
<reference evidence="8" key="2">
    <citation type="submission" date="2022-06" db="UniProtKB">
        <authorList>
            <consortium name="EnsemblMetazoa"/>
        </authorList>
    </citation>
    <scope>IDENTIFICATION</scope>
    <source>
        <strain evidence="8">PS312</strain>
    </source>
</reference>
<reference evidence="9" key="1">
    <citation type="journal article" date="2008" name="Nat. Genet.">
        <title>The Pristionchus pacificus genome provides a unique perspective on nematode lifestyle and parasitism.</title>
        <authorList>
            <person name="Dieterich C."/>
            <person name="Clifton S.W."/>
            <person name="Schuster L.N."/>
            <person name="Chinwalla A."/>
            <person name="Delehaunty K."/>
            <person name="Dinkelacker I."/>
            <person name="Fulton L."/>
            <person name="Fulton R."/>
            <person name="Godfrey J."/>
            <person name="Minx P."/>
            <person name="Mitreva M."/>
            <person name="Roeseler W."/>
            <person name="Tian H."/>
            <person name="Witte H."/>
            <person name="Yang S.P."/>
            <person name="Wilson R.K."/>
            <person name="Sommer R.J."/>
        </authorList>
    </citation>
    <scope>NUCLEOTIDE SEQUENCE [LARGE SCALE GENOMIC DNA]</scope>
    <source>
        <strain evidence="9">PS312</strain>
    </source>
</reference>
<dbReference type="AlphaFoldDB" id="A0A2A6B2X4"/>
<dbReference type="InterPro" id="IPR050973">
    <property type="entry name" value="H3K9_Histone-Lys_N-MTase"/>
</dbReference>
<dbReference type="InterPro" id="IPR046341">
    <property type="entry name" value="SET_dom_sf"/>
</dbReference>
<proteinExistence type="predicted"/>
<dbReference type="GO" id="GO:0042054">
    <property type="term" value="F:histone methyltransferase activity"/>
    <property type="evidence" value="ECO:0000318"/>
    <property type="project" value="GO_Central"/>
</dbReference>
<dbReference type="PROSITE" id="PS50868">
    <property type="entry name" value="POST_SET"/>
    <property type="match status" value="1"/>
</dbReference>
<comment type="subcellular location">
    <subcellularLocation>
        <location evidence="1">Chromosome</location>
    </subcellularLocation>
</comment>
<dbReference type="SUPFAM" id="SSF82199">
    <property type="entry name" value="SET domain"/>
    <property type="match status" value="1"/>
</dbReference>
<dbReference type="PANTHER" id="PTHR46223:SF3">
    <property type="entry name" value="HISTONE-LYSINE N-METHYLTRANSFERASE SET-23"/>
    <property type="match status" value="1"/>
</dbReference>
<protein>
    <submittedName>
        <fullName evidence="8">Post-SET domain-containing protein</fullName>
    </submittedName>
</protein>
<feature type="region of interest" description="Disordered" evidence="7">
    <location>
        <begin position="160"/>
        <end position="182"/>
    </location>
</feature>
<evidence type="ECO:0000313" key="8">
    <source>
        <dbReference type="EnsemblMetazoa" id="PPA03596.1"/>
    </source>
</evidence>
<dbReference type="Gene3D" id="2.170.270.10">
    <property type="entry name" value="SET domain"/>
    <property type="match status" value="1"/>
</dbReference>
<dbReference type="EnsemblMetazoa" id="PPA03596.1">
    <property type="protein sequence ID" value="PPA03596.1"/>
    <property type="gene ID" value="WBGene00093150"/>
</dbReference>
<dbReference type="GO" id="GO:0005694">
    <property type="term" value="C:chromosome"/>
    <property type="evidence" value="ECO:0007669"/>
    <property type="project" value="UniProtKB-SubCell"/>
</dbReference>
<accession>A0A2A6B2X4</accession>
<dbReference type="OrthoDB" id="5911806at2759"/>
<evidence type="ECO:0000256" key="2">
    <source>
        <dbReference type="ARBA" id="ARBA00022454"/>
    </source>
</evidence>
<dbReference type="PANTHER" id="PTHR46223">
    <property type="entry name" value="HISTONE-LYSINE N-METHYLTRANSFERASE SUV39H"/>
    <property type="match status" value="1"/>
</dbReference>
<evidence type="ECO:0000256" key="7">
    <source>
        <dbReference type="SAM" id="MobiDB-lite"/>
    </source>
</evidence>
<sequence length="703" mass="81582">MPRTTVSSVNLALLPREMLSEKERKAMPPELRKLHIDMATSIQTPIDMDDHVSTRRRRSEIMNRKNVTPAAQGIPSTTPVVRSSMKRKGIPRDLKNLQIDMVSMNMRKSMPRELRNLEIDMDPSQYALSDEEEDDDVIDYDDVIDVSDSDESTTTTIANQSYVSNGNDDSEDNVIEDEQPRKEVRKPPSEWLRFFRWKDYEWDRIRVRQKEGEKTSLENMRERISKEKEFFCDYYEKYKEEVEELLVKKAEKDRIEHDPSISRKLFWFYEIQQKNRAGPTHCSLDCSNIRLSKKKGHKKMTESHVESILRFIAIGALCERCVNPFGLSQESIDQVAPLCTCPKPSPPVFPLDFDIAENVHEEHIKKEIQTMYWNMMCKTEEAKAKEGMKKYLISEMGEEEFKKEYPKYNIGLEKRTDEFGRGVHRRQQELHTLRRTYNQPPTFIFAWTRKEHGTPFLPAQWILDGTMELSEGAEKRLRGKNFGLKKVLCQCADNSATGKKCCSNMLKVNWHVNNNGVLTMKNGLGPCGTEGDSIRQPHETDWVQAAVCSDECGCVVNCPRRFADRGTQKMKILFMTHFKGWSLRSVEPTVRGEYILSFSGVVSTQEEMETNNENLDMIYDIVRKAGMKEGDELSIATDARSNEFRYINLSLIIREFVHGVSLFSRRPLKPFEEITFDYYQPGQRFRFDCMCGSYACRGIKGDV</sequence>
<keyword evidence="9" id="KW-1185">Reference proteome</keyword>
<name>A0A2A6B2X4_PRIPA</name>
<evidence type="ECO:0000256" key="5">
    <source>
        <dbReference type="ARBA" id="ARBA00022691"/>
    </source>
</evidence>
<evidence type="ECO:0000256" key="4">
    <source>
        <dbReference type="ARBA" id="ARBA00022679"/>
    </source>
</evidence>
<evidence type="ECO:0000256" key="1">
    <source>
        <dbReference type="ARBA" id="ARBA00004286"/>
    </source>
</evidence>
<keyword evidence="2" id="KW-0158">Chromosome</keyword>
<dbReference type="GO" id="GO:0003690">
    <property type="term" value="F:double-stranded DNA binding"/>
    <property type="evidence" value="ECO:0000318"/>
    <property type="project" value="GO_Central"/>
</dbReference>
<feature type="compositionally biased region" description="Acidic residues" evidence="7">
    <location>
        <begin position="168"/>
        <end position="177"/>
    </location>
</feature>
<gene>
    <name evidence="8" type="primary">WBGene00093150</name>
</gene>
<keyword evidence="6" id="KW-0175">Coiled coil</keyword>